<dbReference type="Gene3D" id="3.40.50.720">
    <property type="entry name" value="NAD(P)-binding Rossmann-like Domain"/>
    <property type="match status" value="1"/>
</dbReference>
<dbReference type="InterPro" id="IPR051414">
    <property type="entry name" value="Adenylate-forming_Reductase"/>
</dbReference>
<dbReference type="PANTHER" id="PTHR43439:SF2">
    <property type="entry name" value="ENZYME, PUTATIVE (JCVI)-RELATED"/>
    <property type="match status" value="1"/>
</dbReference>
<dbReference type="InterPro" id="IPR020806">
    <property type="entry name" value="PKS_PP-bd"/>
</dbReference>
<dbReference type="InterPro" id="IPR000873">
    <property type="entry name" value="AMP-dep_synth/lig_dom"/>
</dbReference>
<dbReference type="OrthoDB" id="3531122at2759"/>
<dbReference type="InterPro" id="IPR036291">
    <property type="entry name" value="NAD(P)-bd_dom_sf"/>
</dbReference>
<dbReference type="PROSITE" id="PS00455">
    <property type="entry name" value="AMP_BINDING"/>
    <property type="match status" value="1"/>
</dbReference>
<reference evidence="4 5" key="1">
    <citation type="submission" date="2016-04" db="EMBL/GenBank/DDBJ databases">
        <title>A degradative enzymes factory behind the ericoid mycorrhizal symbiosis.</title>
        <authorList>
            <consortium name="DOE Joint Genome Institute"/>
            <person name="Martino E."/>
            <person name="Morin E."/>
            <person name="Grelet G."/>
            <person name="Kuo A."/>
            <person name="Kohler A."/>
            <person name="Daghino S."/>
            <person name="Barry K."/>
            <person name="Choi C."/>
            <person name="Cichocki N."/>
            <person name="Clum A."/>
            <person name="Copeland A."/>
            <person name="Hainaut M."/>
            <person name="Haridas S."/>
            <person name="Labutti K."/>
            <person name="Lindquist E."/>
            <person name="Lipzen A."/>
            <person name="Khouja H.-R."/>
            <person name="Murat C."/>
            <person name="Ohm R."/>
            <person name="Olson A."/>
            <person name="Spatafora J."/>
            <person name="Veneault-Fourrey C."/>
            <person name="Henrissat B."/>
            <person name="Grigoriev I."/>
            <person name="Martin F."/>
            <person name="Perotto S."/>
        </authorList>
    </citation>
    <scope>NUCLEOTIDE SEQUENCE [LARGE SCALE GENOMIC DNA]</scope>
    <source>
        <strain evidence="4 5">F</strain>
    </source>
</reference>
<feature type="domain" description="Polyketide synthase-like phosphopantetheine-binding" evidence="3">
    <location>
        <begin position="513"/>
        <end position="588"/>
    </location>
</feature>
<evidence type="ECO:0000259" key="3">
    <source>
        <dbReference type="SMART" id="SM00823"/>
    </source>
</evidence>
<dbReference type="EMBL" id="KZ613954">
    <property type="protein sequence ID" value="PMD34404.1"/>
    <property type="molecule type" value="Genomic_DNA"/>
</dbReference>
<dbReference type="Pfam" id="PF07993">
    <property type="entry name" value="NAD_binding_4"/>
    <property type="match status" value="1"/>
</dbReference>
<dbReference type="InterPro" id="IPR036736">
    <property type="entry name" value="ACP-like_sf"/>
</dbReference>
<dbReference type="InterPro" id="IPR020845">
    <property type="entry name" value="AMP-binding_CS"/>
</dbReference>
<keyword evidence="2" id="KW-0597">Phosphoprotein</keyword>
<dbReference type="SUPFAM" id="SSF47336">
    <property type="entry name" value="ACP-like"/>
    <property type="match status" value="1"/>
</dbReference>
<dbReference type="Pfam" id="PF23562">
    <property type="entry name" value="AMP-binding_C_3"/>
    <property type="match status" value="1"/>
</dbReference>
<dbReference type="InterPro" id="IPR042099">
    <property type="entry name" value="ANL_N_sf"/>
</dbReference>
<evidence type="ECO:0000256" key="2">
    <source>
        <dbReference type="ARBA" id="ARBA00022553"/>
    </source>
</evidence>
<protein>
    <submittedName>
        <fullName evidence="4">Putative NRPS-like enzyme</fullName>
    </submittedName>
</protein>
<evidence type="ECO:0000256" key="1">
    <source>
        <dbReference type="ARBA" id="ARBA00022450"/>
    </source>
</evidence>
<dbReference type="GO" id="GO:0031177">
    <property type="term" value="F:phosphopantetheine binding"/>
    <property type="evidence" value="ECO:0007669"/>
    <property type="project" value="InterPro"/>
</dbReference>
<organism evidence="4 5">
    <name type="scientific">Hyaloscypha variabilis (strain UAMH 11265 / GT02V1 / F)</name>
    <name type="common">Meliniomyces variabilis</name>
    <dbReference type="NCBI Taxonomy" id="1149755"/>
    <lineage>
        <taxon>Eukaryota</taxon>
        <taxon>Fungi</taxon>
        <taxon>Dikarya</taxon>
        <taxon>Ascomycota</taxon>
        <taxon>Pezizomycotina</taxon>
        <taxon>Leotiomycetes</taxon>
        <taxon>Helotiales</taxon>
        <taxon>Hyaloscyphaceae</taxon>
        <taxon>Hyaloscypha</taxon>
        <taxon>Hyaloscypha variabilis</taxon>
    </lineage>
</organism>
<keyword evidence="5" id="KW-1185">Reference proteome</keyword>
<name>A0A2J6R7A5_HYAVF</name>
<dbReference type="SMART" id="SM00823">
    <property type="entry name" value="PKS_PP"/>
    <property type="match status" value="1"/>
</dbReference>
<dbReference type="InterPro" id="IPR013120">
    <property type="entry name" value="FAR_NAD-bd"/>
</dbReference>
<evidence type="ECO:0000313" key="5">
    <source>
        <dbReference type="Proteomes" id="UP000235786"/>
    </source>
</evidence>
<sequence length="999" mass="110073">MGDADEKTYTFDHLIRQRAKDEDQTPLFAFPKSALGVTDYELITGKKLNLLVDGAAKGLIQSGFTPVTDETVVGVFSVSDLDYLVNIYALGRLGYTSFLISPRLPPSIVANLLTSTGSQIFFHAPEHSRLAEETKKLTAHALQTFPILVRSIYDKPNDTSPYFSRDIDPITEQNRRYIMLHSSGSTGIPKPIHYTNSRLLITKKTLYLFNNHVPQTNSTLCLAIEAAKPQIVWTVPYVLKLLAESERGIQALTMCKVVSSSGSRCPDELGDLLTSRGVFLGCLFGFTEASLLFTSLTRPRDDKAWNYLRAPPHVQPYLLMKPIASGSPICECVVLDGHRGKSISNSNDPPNSFHTSDLFIAHPTIPNAWKFIGRVDDRVTLMNGEKVLPLPIEGRIVQDPLIKEAVVFGVDRPLPGLLLFRADTEEAANLSEKEFLDRVWPSIEDANSKAEAFSQIGRNMIVVAAHNKKFPETDKSTVKRGQLYKEFEAVIEESYARLDGSTGQTGALILDLHELESWLIATFQGLGFELSRDSDFFSCGVDSLKVIQVRGLILQTLDLGGNGSSLPSMLVYDSGNIMRLSQTLFDLRNGSKSEQVDELALMQDMVDQYSVLPKRNLEAIKTTDENVVVLTGATGFLGAHLLAELVASHRVAKIYCLIRPTATQTPNSRLASALEKHCLAYLINSPKIICLACNLTVPDLGLSPSIFSTLAAETTHIIHCAWNLNFALPLQRFRPDLVGLQNLLRLSLTTTSRPEPAQLIFCSSIAAALGTSPPALIPQTALELSQASATGYGRSKAIAEHIVEQAVRDSGVDANVVRIGQIVPSRKDGASKLWNVNEMIPLLVRSASIIGYLPDRLSGGDSCDWIEVDAVSRSIFQAAGLAGDNGSGGLDGKFLYNFVHPRSFSWKHEFLPKLKESGMVFDIVGFREWLQKLRESEDDLAKNPSRKLLGFWESQSWGGHGEIKFDTDDDATTQWLRVESRAVDGDLVTELVGAWLKIW</sequence>
<proteinExistence type="predicted"/>
<keyword evidence="1" id="KW-0596">Phosphopantetheine</keyword>
<dbReference type="Pfam" id="PF00501">
    <property type="entry name" value="AMP-binding"/>
    <property type="match status" value="1"/>
</dbReference>
<dbReference type="Gene3D" id="3.40.50.12780">
    <property type="entry name" value="N-terminal domain of ligase-like"/>
    <property type="match status" value="2"/>
</dbReference>
<accession>A0A2J6R7A5</accession>
<dbReference type="AlphaFoldDB" id="A0A2J6R7A5"/>
<gene>
    <name evidence="4" type="ORF">L207DRAFT_547580</name>
</gene>
<dbReference type="Proteomes" id="UP000235786">
    <property type="component" value="Unassembled WGS sequence"/>
</dbReference>
<dbReference type="STRING" id="1149755.A0A2J6R7A5"/>
<dbReference type="PROSITE" id="PS00012">
    <property type="entry name" value="PHOSPHOPANTETHEINE"/>
    <property type="match status" value="1"/>
</dbReference>
<evidence type="ECO:0000313" key="4">
    <source>
        <dbReference type="EMBL" id="PMD34404.1"/>
    </source>
</evidence>
<dbReference type="SUPFAM" id="SSF51735">
    <property type="entry name" value="NAD(P)-binding Rossmann-fold domains"/>
    <property type="match status" value="1"/>
</dbReference>
<dbReference type="InterPro" id="IPR006162">
    <property type="entry name" value="Ppantetheine_attach_site"/>
</dbReference>
<dbReference type="SUPFAM" id="SSF56801">
    <property type="entry name" value="Acetyl-CoA synthetase-like"/>
    <property type="match status" value="1"/>
</dbReference>
<dbReference type="PANTHER" id="PTHR43439">
    <property type="entry name" value="PHENYLACETATE-COENZYME A LIGASE"/>
    <property type="match status" value="1"/>
</dbReference>